<sequence>MREVRADLESFIQTSEFSCLGARAALKKGSIVHHHYRALGDPESARAHHGDLLEYARDIRPTLSDRSFRTFVSTFDEPGGILDEHEHERLLWRHLQLIHDIDSLTHGLDENTTSDPSAPNFGFHVGGHAFFIIGLHPGSSRASRRFRLPALAFNSIAQFAAMGEKFFSMQGAIRKREVTNNGSVNPSYSTYEYQMPARLFAGRFSEEDWKCPFTSRHEPSSAKPTADLVRRALADLRDSGS</sequence>
<dbReference type="Proteomes" id="UP000199503">
    <property type="component" value="Unassembled WGS sequence"/>
</dbReference>
<evidence type="ECO:0008006" key="3">
    <source>
        <dbReference type="Google" id="ProtNLM"/>
    </source>
</evidence>
<accession>A0A1H9WHM2</accession>
<dbReference type="OrthoDB" id="283514at2"/>
<protein>
    <recommendedName>
        <fullName evidence="3">YqcI/YcgG family protein</fullName>
    </recommendedName>
</protein>
<dbReference type="EMBL" id="FOFV01000022">
    <property type="protein sequence ID" value="SES33355.1"/>
    <property type="molecule type" value="Genomic_DNA"/>
</dbReference>
<dbReference type="Pfam" id="PF08892">
    <property type="entry name" value="YqcI_YcgG"/>
    <property type="match status" value="1"/>
</dbReference>
<evidence type="ECO:0000313" key="1">
    <source>
        <dbReference type="EMBL" id="SES33355.1"/>
    </source>
</evidence>
<dbReference type="PANTHER" id="PTHR40045">
    <property type="entry name" value="YCGG FAMILY PROTEIN"/>
    <property type="match status" value="1"/>
</dbReference>
<reference evidence="2" key="1">
    <citation type="submission" date="2016-10" db="EMBL/GenBank/DDBJ databases">
        <authorList>
            <person name="Varghese N."/>
            <person name="Submissions S."/>
        </authorList>
    </citation>
    <scope>NUCLEOTIDE SEQUENCE [LARGE SCALE GENOMIC DNA]</scope>
    <source>
        <strain evidence="2">DSM 44437</strain>
    </source>
</reference>
<keyword evidence="2" id="KW-1185">Reference proteome</keyword>
<evidence type="ECO:0000313" key="2">
    <source>
        <dbReference type="Proteomes" id="UP000199503"/>
    </source>
</evidence>
<name>A0A1H9WHM2_9PSEU</name>
<dbReference type="PANTHER" id="PTHR40045:SF1">
    <property type="entry name" value="YQCI_YCGG FAMILY PROTEIN"/>
    <property type="match status" value="1"/>
</dbReference>
<dbReference type="NCBIfam" id="NF041366">
    <property type="entry name" value="GntA_guanitoxin"/>
    <property type="match status" value="1"/>
</dbReference>
<proteinExistence type="predicted"/>
<dbReference type="AlphaFoldDB" id="A0A1H9WHM2"/>
<organism evidence="1 2">
    <name type="scientific">Lentzea albida</name>
    <dbReference type="NCBI Taxonomy" id="65499"/>
    <lineage>
        <taxon>Bacteria</taxon>
        <taxon>Bacillati</taxon>
        <taxon>Actinomycetota</taxon>
        <taxon>Actinomycetes</taxon>
        <taxon>Pseudonocardiales</taxon>
        <taxon>Pseudonocardiaceae</taxon>
        <taxon>Lentzea</taxon>
    </lineage>
</organism>
<dbReference type="STRING" id="65499.SAMN04488000_122109"/>
<dbReference type="InterPro" id="IPR014988">
    <property type="entry name" value="Uncharacterised_YqcI/YcgG"/>
</dbReference>
<gene>
    <name evidence="1" type="ORF">SAMN04488000_122109</name>
</gene>